<keyword evidence="4" id="KW-0130">Cell adhesion</keyword>
<dbReference type="InterPro" id="IPR003598">
    <property type="entry name" value="Ig_sub2"/>
</dbReference>
<comment type="similarity">
    <text evidence="7">Belongs to the immunoglobulin superfamily. SIGLEC (sialic acid binding Ig-like lectin) family.</text>
</comment>
<accession>A0A401NSE4</accession>
<evidence type="ECO:0000313" key="13">
    <source>
        <dbReference type="Proteomes" id="UP000288216"/>
    </source>
</evidence>
<dbReference type="InterPro" id="IPR007110">
    <property type="entry name" value="Ig-like_dom"/>
</dbReference>
<dbReference type="CDD" id="cd00096">
    <property type="entry name" value="Ig"/>
    <property type="match status" value="1"/>
</dbReference>
<evidence type="ECO:0000256" key="9">
    <source>
        <dbReference type="SAM" id="Phobius"/>
    </source>
</evidence>
<gene>
    <name evidence="12" type="ORF">scyTo_0009715</name>
</gene>
<feature type="domain" description="Ig-like" evidence="11">
    <location>
        <begin position="244"/>
        <end position="332"/>
    </location>
</feature>
<dbReference type="SUPFAM" id="SSF48726">
    <property type="entry name" value="Immunoglobulin"/>
    <property type="match status" value="4"/>
</dbReference>
<keyword evidence="2 9" id="KW-0812">Transmembrane</keyword>
<evidence type="ECO:0000256" key="7">
    <source>
        <dbReference type="ARBA" id="ARBA00038361"/>
    </source>
</evidence>
<keyword evidence="6 9" id="KW-0472">Membrane</keyword>
<dbReference type="PANTHER" id="PTHR12035">
    <property type="entry name" value="SIALIC ACID BINDING IMMUNOGLOBULIN-LIKE LECTIN"/>
    <property type="match status" value="1"/>
</dbReference>
<dbReference type="Gene3D" id="2.60.40.10">
    <property type="entry name" value="Immunoglobulins"/>
    <property type="match status" value="4"/>
</dbReference>
<evidence type="ECO:0000256" key="2">
    <source>
        <dbReference type="ARBA" id="ARBA00022692"/>
    </source>
</evidence>
<evidence type="ECO:0000256" key="5">
    <source>
        <dbReference type="ARBA" id="ARBA00022989"/>
    </source>
</evidence>
<evidence type="ECO:0000256" key="4">
    <source>
        <dbReference type="ARBA" id="ARBA00022889"/>
    </source>
</evidence>
<dbReference type="PROSITE" id="PS50835">
    <property type="entry name" value="IG_LIKE"/>
    <property type="match status" value="3"/>
</dbReference>
<evidence type="ECO:0000259" key="11">
    <source>
        <dbReference type="PROSITE" id="PS50835"/>
    </source>
</evidence>
<dbReference type="AlphaFoldDB" id="A0A401NSE4"/>
<keyword evidence="10" id="KW-0732">Signal</keyword>
<reference evidence="12 13" key="1">
    <citation type="journal article" date="2018" name="Nat. Ecol. Evol.">
        <title>Shark genomes provide insights into elasmobranch evolution and the origin of vertebrates.</title>
        <authorList>
            <person name="Hara Y"/>
            <person name="Yamaguchi K"/>
            <person name="Onimaru K"/>
            <person name="Kadota M"/>
            <person name="Koyanagi M"/>
            <person name="Keeley SD"/>
            <person name="Tatsumi K"/>
            <person name="Tanaka K"/>
            <person name="Motone F"/>
            <person name="Kageyama Y"/>
            <person name="Nozu R"/>
            <person name="Adachi N"/>
            <person name="Nishimura O"/>
            <person name="Nakagawa R"/>
            <person name="Tanegashima C"/>
            <person name="Kiyatake I"/>
            <person name="Matsumoto R"/>
            <person name="Murakumo K"/>
            <person name="Nishida K"/>
            <person name="Terakita A"/>
            <person name="Kuratani S"/>
            <person name="Sato K"/>
            <person name="Hyodo S Kuraku.S."/>
        </authorList>
    </citation>
    <scope>NUCLEOTIDE SEQUENCE [LARGE SCALE GENOMIC DNA]</scope>
</reference>
<dbReference type="OrthoDB" id="10012075at2759"/>
<dbReference type="InterPro" id="IPR013783">
    <property type="entry name" value="Ig-like_fold"/>
</dbReference>
<keyword evidence="5 9" id="KW-1133">Transmembrane helix</keyword>
<comment type="subcellular location">
    <subcellularLocation>
        <location evidence="1">Membrane</location>
        <topology evidence="1">Single-pass type I membrane protein</topology>
    </subcellularLocation>
</comment>
<name>A0A401NSE4_SCYTO</name>
<dbReference type="STRING" id="75743.A0A401NSE4"/>
<dbReference type="SMART" id="SM00409">
    <property type="entry name" value="IG"/>
    <property type="match status" value="2"/>
</dbReference>
<keyword evidence="3" id="KW-0430">Lectin</keyword>
<feature type="compositionally biased region" description="Basic and acidic residues" evidence="8">
    <location>
        <begin position="510"/>
        <end position="521"/>
    </location>
</feature>
<evidence type="ECO:0000256" key="10">
    <source>
        <dbReference type="SAM" id="SignalP"/>
    </source>
</evidence>
<feature type="signal peptide" evidence="10">
    <location>
        <begin position="1"/>
        <end position="21"/>
    </location>
</feature>
<dbReference type="Proteomes" id="UP000288216">
    <property type="component" value="Unassembled WGS sequence"/>
</dbReference>
<dbReference type="GO" id="GO:0005886">
    <property type="term" value="C:plasma membrane"/>
    <property type="evidence" value="ECO:0007669"/>
    <property type="project" value="TreeGrafter"/>
</dbReference>
<dbReference type="InterPro" id="IPR013106">
    <property type="entry name" value="Ig_V-set"/>
</dbReference>
<sequence>MSTSHCNLALIVVCLIQGSVCQWSVWVDDAVYVWEGESVILNCSFQYPDPLRDPSTVTARWLKNSPFPNNQQAAEIYNSRNMERFSPDVQLIGDLNERNCSLQIDNIHKADTGIYYFRFELGQGNNWSGEDGISVHVYGRPTKPYISVPEEVLEGDELVTLTCSSTNIDQRGRATLSWDGISDLTEWVPRTEEQWAGYSWSLTNNFAFIPSYQHHNRIIKCMVNYIPYPYTDETDLTLQIRYPPKNTVLLVNASQEEIKEGDCVTLVCVGNSFPEANYTWYKKDRFTNKTAVLNTASSNMLFQKISRKNSGFYNCLATNYLGSSLSSEVEIDVQYKPDKVTISQEVLYKCIAEASPPAIITWKISDDSINLTDPRVSIKSEFNGTHSVSTLRLETTASFCVSCLAQNKHGVSVTERCPPGSFTKSLLLAVGVIASGVVVIIIFVIVAWKKKKEVIEGQELESDSQPVIYTEVQTPKKTQATQSEASGRRENEFAYANLQHDSLGKQQAKRQSDRVEILGTV</sequence>
<dbReference type="SMART" id="SM00408">
    <property type="entry name" value="IGc2"/>
    <property type="match status" value="3"/>
</dbReference>
<feature type="domain" description="Ig-like" evidence="11">
    <location>
        <begin position="35"/>
        <end position="115"/>
    </location>
</feature>
<evidence type="ECO:0000256" key="3">
    <source>
        <dbReference type="ARBA" id="ARBA00022734"/>
    </source>
</evidence>
<dbReference type="Pfam" id="PF07686">
    <property type="entry name" value="V-set"/>
    <property type="match status" value="1"/>
</dbReference>
<evidence type="ECO:0000256" key="8">
    <source>
        <dbReference type="SAM" id="MobiDB-lite"/>
    </source>
</evidence>
<feature type="chain" id="PRO_5019346488" description="Ig-like domain-containing protein" evidence="10">
    <location>
        <begin position="22"/>
        <end position="521"/>
    </location>
</feature>
<protein>
    <recommendedName>
        <fullName evidence="11">Ig-like domain-containing protein</fullName>
    </recommendedName>
</protein>
<feature type="region of interest" description="Disordered" evidence="8">
    <location>
        <begin position="499"/>
        <end position="521"/>
    </location>
</feature>
<evidence type="ECO:0000313" key="12">
    <source>
        <dbReference type="EMBL" id="GCB63762.1"/>
    </source>
</evidence>
<evidence type="ECO:0000256" key="6">
    <source>
        <dbReference type="ARBA" id="ARBA00023136"/>
    </source>
</evidence>
<dbReference type="InterPro" id="IPR051036">
    <property type="entry name" value="SIGLEC"/>
</dbReference>
<keyword evidence="13" id="KW-1185">Reference proteome</keyword>
<comment type="caution">
    <text evidence="12">The sequence shown here is derived from an EMBL/GenBank/DDBJ whole genome shotgun (WGS) entry which is preliminary data.</text>
</comment>
<dbReference type="GO" id="GO:0030246">
    <property type="term" value="F:carbohydrate binding"/>
    <property type="evidence" value="ECO:0007669"/>
    <property type="project" value="UniProtKB-KW"/>
</dbReference>
<feature type="transmembrane region" description="Helical" evidence="9">
    <location>
        <begin position="426"/>
        <end position="448"/>
    </location>
</feature>
<dbReference type="EMBL" id="BFAA01004043">
    <property type="protein sequence ID" value="GCB63762.1"/>
    <property type="molecule type" value="Genomic_DNA"/>
</dbReference>
<dbReference type="GO" id="GO:0033691">
    <property type="term" value="F:sialic acid binding"/>
    <property type="evidence" value="ECO:0007669"/>
    <property type="project" value="TreeGrafter"/>
</dbReference>
<dbReference type="InterPro" id="IPR003599">
    <property type="entry name" value="Ig_sub"/>
</dbReference>
<dbReference type="GO" id="GO:0007155">
    <property type="term" value="P:cell adhesion"/>
    <property type="evidence" value="ECO:0007669"/>
    <property type="project" value="UniProtKB-KW"/>
</dbReference>
<feature type="domain" description="Ig-like" evidence="11">
    <location>
        <begin position="144"/>
        <end position="178"/>
    </location>
</feature>
<dbReference type="InterPro" id="IPR036179">
    <property type="entry name" value="Ig-like_dom_sf"/>
</dbReference>
<dbReference type="OMA" id="CYAWHPL"/>
<dbReference type="PANTHER" id="PTHR12035:SF125">
    <property type="entry name" value="SIALIC ACID-BINDING IG-LIKE LECTIN 5"/>
    <property type="match status" value="1"/>
</dbReference>
<organism evidence="12 13">
    <name type="scientific">Scyliorhinus torazame</name>
    <name type="common">Cloudy catshark</name>
    <name type="synonym">Catulus torazame</name>
    <dbReference type="NCBI Taxonomy" id="75743"/>
    <lineage>
        <taxon>Eukaryota</taxon>
        <taxon>Metazoa</taxon>
        <taxon>Chordata</taxon>
        <taxon>Craniata</taxon>
        <taxon>Vertebrata</taxon>
        <taxon>Chondrichthyes</taxon>
        <taxon>Elasmobranchii</taxon>
        <taxon>Galeomorphii</taxon>
        <taxon>Galeoidea</taxon>
        <taxon>Carcharhiniformes</taxon>
        <taxon>Scyliorhinidae</taxon>
        <taxon>Scyliorhinus</taxon>
    </lineage>
</organism>
<evidence type="ECO:0000256" key="1">
    <source>
        <dbReference type="ARBA" id="ARBA00004479"/>
    </source>
</evidence>
<dbReference type="Pfam" id="PF13895">
    <property type="entry name" value="Ig_2"/>
    <property type="match status" value="1"/>
</dbReference>
<proteinExistence type="inferred from homology"/>